<feature type="transmembrane region" description="Helical" evidence="2">
    <location>
        <begin position="6"/>
        <end position="30"/>
    </location>
</feature>
<feature type="domain" description="WH2" evidence="4">
    <location>
        <begin position="444"/>
        <end position="461"/>
    </location>
</feature>
<keyword evidence="6" id="KW-1185">Reference proteome</keyword>
<feature type="compositionally biased region" description="Polar residues" evidence="1">
    <location>
        <begin position="428"/>
        <end position="438"/>
    </location>
</feature>
<evidence type="ECO:0000256" key="2">
    <source>
        <dbReference type="SAM" id="Phobius"/>
    </source>
</evidence>
<protein>
    <submittedName>
        <fullName evidence="5">Slowpoke-binding protein</fullName>
    </submittedName>
</protein>
<dbReference type="GO" id="GO:0004672">
    <property type="term" value="F:protein kinase activity"/>
    <property type="evidence" value="ECO:0007669"/>
    <property type="project" value="InterPro"/>
</dbReference>
<dbReference type="InterPro" id="IPR011009">
    <property type="entry name" value="Kinase-like_dom_sf"/>
</dbReference>
<organism evidence="5 6">
    <name type="scientific">Holothuria leucospilota</name>
    <name type="common">Black long sea cucumber</name>
    <name type="synonym">Mertensiothuria leucospilota</name>
    <dbReference type="NCBI Taxonomy" id="206669"/>
    <lineage>
        <taxon>Eukaryota</taxon>
        <taxon>Metazoa</taxon>
        <taxon>Echinodermata</taxon>
        <taxon>Eleutherozoa</taxon>
        <taxon>Echinozoa</taxon>
        <taxon>Holothuroidea</taxon>
        <taxon>Aspidochirotacea</taxon>
        <taxon>Aspidochirotida</taxon>
        <taxon>Holothuriidae</taxon>
        <taxon>Holothuria</taxon>
    </lineage>
</organism>
<dbReference type="GO" id="GO:0003779">
    <property type="term" value="F:actin binding"/>
    <property type="evidence" value="ECO:0007669"/>
    <property type="project" value="InterPro"/>
</dbReference>
<dbReference type="InterPro" id="IPR000719">
    <property type="entry name" value="Prot_kinase_dom"/>
</dbReference>
<keyword evidence="2" id="KW-0812">Transmembrane</keyword>
<proteinExistence type="predicted"/>
<dbReference type="CDD" id="cd21762">
    <property type="entry name" value="WH2"/>
    <property type="match status" value="1"/>
</dbReference>
<evidence type="ECO:0000259" key="3">
    <source>
        <dbReference type="PROSITE" id="PS50011"/>
    </source>
</evidence>
<dbReference type="SMART" id="SM00246">
    <property type="entry name" value="WH2"/>
    <property type="match status" value="1"/>
</dbReference>
<dbReference type="Gene3D" id="1.10.510.10">
    <property type="entry name" value="Transferase(Phosphotransferase) domain 1"/>
    <property type="match status" value="1"/>
</dbReference>
<evidence type="ECO:0000259" key="4">
    <source>
        <dbReference type="PROSITE" id="PS51082"/>
    </source>
</evidence>
<dbReference type="AlphaFoldDB" id="A0A9Q1HF63"/>
<dbReference type="OrthoDB" id="10045021at2759"/>
<dbReference type="InterPro" id="IPR003124">
    <property type="entry name" value="WH2_dom"/>
</dbReference>
<name>A0A9Q1HF63_HOLLE</name>
<evidence type="ECO:0000313" key="6">
    <source>
        <dbReference type="Proteomes" id="UP001152320"/>
    </source>
</evidence>
<feature type="compositionally biased region" description="Basic residues" evidence="1">
    <location>
        <begin position="360"/>
        <end position="370"/>
    </location>
</feature>
<feature type="compositionally biased region" description="Pro residues" evidence="1">
    <location>
        <begin position="415"/>
        <end position="427"/>
    </location>
</feature>
<dbReference type="PROSITE" id="PS50011">
    <property type="entry name" value="PROTEIN_KINASE_DOM"/>
    <property type="match status" value="1"/>
</dbReference>
<dbReference type="Pfam" id="PF02205">
    <property type="entry name" value="WH2"/>
    <property type="match status" value="1"/>
</dbReference>
<gene>
    <name evidence="5" type="ORF">HOLleu_06457</name>
</gene>
<dbReference type="GO" id="GO:0005524">
    <property type="term" value="F:ATP binding"/>
    <property type="evidence" value="ECO:0007669"/>
    <property type="project" value="InterPro"/>
</dbReference>
<dbReference type="Proteomes" id="UP001152320">
    <property type="component" value="Chromosome 2"/>
</dbReference>
<feature type="region of interest" description="Disordered" evidence="1">
    <location>
        <begin position="360"/>
        <end position="466"/>
    </location>
</feature>
<comment type="caution">
    <text evidence="5">The sequence shown here is derived from an EMBL/GenBank/DDBJ whole genome shotgun (WGS) entry which is preliminary data.</text>
</comment>
<sequence length="466" mass="52647">MGLSYAVIGTICAVGVIVTVVIILVSWFCYKRCTRYDYTPLYEDLSLPVKLRRERETQRNSVREEALINCQFYLRSHSGRYTYSGYFPNMGTRQEKHWFLVRKVRSSKDLIMTVWKKSPNCPVPFDVATQKTLKELFRAISHPYIWPVLDLDLWEEQNLVISVQTYKRSGSLKDHIYGVSPNGYVEDKYGLHGRSLPINQLKLYGLQVLQALLYLEEQGVPFHGNVHSGNIILEKRTCRLAAYENAFLGYSSQLYPVLEKYVKEDMQSLDSLSFGHMMYEMSSGEPLTQAFPDRLHLQKCKAQGVKELLEFIFDVNGDYPSIRIISEHEFFVGVRLKHLEKDPPQKISVTPAMKTIFKSVKRGKKVKSKGRNPSTRSKRVTSYGSVDTRTPVSTSAPSSHTAAGSSHVQGTPAPSAAPPPPPPPMPQSNPDDSQTSTLPVVDSGRNALLSQIRKGTTLKRVENPNV</sequence>
<accession>A0A9Q1HF63</accession>
<dbReference type="PROSITE" id="PS51082">
    <property type="entry name" value="WH2"/>
    <property type="match status" value="1"/>
</dbReference>
<keyword evidence="2" id="KW-1133">Transmembrane helix</keyword>
<evidence type="ECO:0000313" key="5">
    <source>
        <dbReference type="EMBL" id="KAJ8047457.1"/>
    </source>
</evidence>
<dbReference type="EMBL" id="JAIZAY010000002">
    <property type="protein sequence ID" value="KAJ8047457.1"/>
    <property type="molecule type" value="Genomic_DNA"/>
</dbReference>
<dbReference type="SUPFAM" id="SSF56112">
    <property type="entry name" value="Protein kinase-like (PK-like)"/>
    <property type="match status" value="1"/>
</dbReference>
<reference evidence="5" key="1">
    <citation type="submission" date="2021-10" db="EMBL/GenBank/DDBJ databases">
        <title>Tropical sea cucumber genome reveals ecological adaptation and Cuvierian tubules defense mechanism.</title>
        <authorList>
            <person name="Chen T."/>
        </authorList>
    </citation>
    <scope>NUCLEOTIDE SEQUENCE</scope>
    <source>
        <strain evidence="5">Nanhai2018</strain>
        <tissue evidence="5">Muscle</tissue>
    </source>
</reference>
<feature type="domain" description="Protein kinase" evidence="3">
    <location>
        <begin position="72"/>
        <end position="358"/>
    </location>
</feature>
<feature type="compositionally biased region" description="Polar residues" evidence="1">
    <location>
        <begin position="372"/>
        <end position="409"/>
    </location>
</feature>
<keyword evidence="2" id="KW-0472">Membrane</keyword>
<evidence type="ECO:0000256" key="1">
    <source>
        <dbReference type="SAM" id="MobiDB-lite"/>
    </source>
</evidence>